<evidence type="ECO:0000256" key="8">
    <source>
        <dbReference type="ARBA" id="ARBA00023612"/>
    </source>
</evidence>
<dbReference type="Gene3D" id="2.80.10.50">
    <property type="match status" value="1"/>
</dbReference>
<evidence type="ECO:0000313" key="9">
    <source>
        <dbReference type="EMBL" id="NXU51912.1"/>
    </source>
</evidence>
<dbReference type="GO" id="GO:0071222">
    <property type="term" value="P:cellular response to lipopolysaccharide"/>
    <property type="evidence" value="ECO:0007669"/>
    <property type="project" value="TreeGrafter"/>
</dbReference>
<proteinExistence type="inferred from homology"/>
<evidence type="ECO:0000256" key="1">
    <source>
        <dbReference type="ARBA" id="ARBA00004496"/>
    </source>
</evidence>
<dbReference type="GO" id="GO:0005125">
    <property type="term" value="F:cytokine activity"/>
    <property type="evidence" value="ECO:0007669"/>
    <property type="project" value="UniProtKB-KW"/>
</dbReference>
<accession>A0A7L3LDJ2</accession>
<evidence type="ECO:0000256" key="2">
    <source>
        <dbReference type="ARBA" id="ARBA00004613"/>
    </source>
</evidence>
<dbReference type="InterPro" id="IPR000975">
    <property type="entry name" value="IL-1_fam"/>
</dbReference>
<dbReference type="GO" id="GO:0019221">
    <property type="term" value="P:cytokine-mediated signaling pathway"/>
    <property type="evidence" value="ECO:0007669"/>
    <property type="project" value="TreeGrafter"/>
</dbReference>
<evidence type="ECO:0000256" key="7">
    <source>
        <dbReference type="ARBA" id="ARBA00022525"/>
    </source>
</evidence>
<dbReference type="PIRSF" id="PIRSF015162">
    <property type="entry name" value="Interleukin_18"/>
    <property type="match status" value="1"/>
</dbReference>
<comment type="subunit">
    <text evidence="8">Forms a ternary complex with ligand-binding receptor subunit IL18R1 and signaling receptor subunit IL18RAP at the plasma membrane. Mature IL18 first binds to IL18R1 forming a low affinity binary complex, which then interacts with IL18RAP to form a high affinity ternary complex that signals inside the cell. Interacts with cargo receptor TMED10; the interaction mediates the translocation from the cytoplasm into the ERGIC (endoplasmic reticulum-Golgi intermediate compartment) and thereby secretion.</text>
</comment>
<protein>
    <recommendedName>
        <fullName evidence="4">Interleukin-18</fullName>
    </recommendedName>
</protein>
<evidence type="ECO:0000313" key="10">
    <source>
        <dbReference type="Proteomes" id="UP000582182"/>
    </source>
</evidence>
<evidence type="ECO:0000256" key="4">
    <source>
        <dbReference type="ARBA" id="ARBA00016740"/>
    </source>
</evidence>
<reference evidence="9 10" key="1">
    <citation type="submission" date="2019-09" db="EMBL/GenBank/DDBJ databases">
        <title>Bird 10,000 Genomes (B10K) Project - Family phase.</title>
        <authorList>
            <person name="Zhang G."/>
        </authorList>
    </citation>
    <scope>NUCLEOTIDE SEQUENCE [LARGE SCALE GENOMIC DNA]</scope>
    <source>
        <strain evidence="9">B10K-DU-029-46</strain>
    </source>
</reference>
<dbReference type="GO" id="GO:0001819">
    <property type="term" value="P:positive regulation of cytokine production"/>
    <property type="evidence" value="ECO:0007669"/>
    <property type="project" value="UniProtKB-ARBA"/>
</dbReference>
<dbReference type="PRINTS" id="PR01933">
    <property type="entry name" value="INTRLEUKIN18"/>
</dbReference>
<comment type="similarity">
    <text evidence="3">Belongs to the IL-1 family.</text>
</comment>
<dbReference type="Pfam" id="PF00340">
    <property type="entry name" value="IL1"/>
    <property type="match status" value="1"/>
</dbReference>
<dbReference type="SUPFAM" id="SSF50353">
    <property type="entry name" value="Cytokine"/>
    <property type="match status" value="1"/>
</dbReference>
<dbReference type="AlphaFoldDB" id="A0A7L3LDJ2"/>
<dbReference type="GO" id="GO:0005737">
    <property type="term" value="C:cytoplasm"/>
    <property type="evidence" value="ECO:0007669"/>
    <property type="project" value="UniProtKB-SubCell"/>
</dbReference>
<dbReference type="OrthoDB" id="8535973at2759"/>
<dbReference type="Proteomes" id="UP000582182">
    <property type="component" value="Unassembled WGS sequence"/>
</dbReference>
<dbReference type="PANTHER" id="PTHR10078:SF35">
    <property type="entry name" value="INTERLEUKIN-18"/>
    <property type="match status" value="1"/>
</dbReference>
<dbReference type="InterPro" id="IPR008996">
    <property type="entry name" value="IL1/FGF"/>
</dbReference>
<keyword evidence="5" id="KW-0963">Cytoplasm</keyword>
<sequence>LECDAFCHEKFFHIYLRNANSQLLVMRPDSDDAGFENVTDHEIKKDTGMNFDMHYYKTTKPSEGMPVAFSVKVDDKNYYMCCEEESGKMIVRFKEGQVPKDISGDSNIIFFKREFNSTKEFKFEYSLEQGMFLAFEPEGIYRKLILKKLSREDEVDETTKIRI</sequence>
<comment type="subcellular location">
    <subcellularLocation>
        <location evidence="1">Cytoplasm</location>
    </subcellularLocation>
    <subcellularLocation>
        <location evidence="2">Secreted</location>
    </subcellularLocation>
</comment>
<feature type="non-terminal residue" evidence="9">
    <location>
        <position position="163"/>
    </location>
</feature>
<keyword evidence="6" id="KW-0202">Cytokine</keyword>
<keyword evidence="10" id="KW-1185">Reference proteome</keyword>
<dbReference type="EMBL" id="VZTY01013714">
    <property type="protein sequence ID" value="NXU51912.1"/>
    <property type="molecule type" value="Genomic_DNA"/>
</dbReference>
<dbReference type="GO" id="GO:0006955">
    <property type="term" value="P:immune response"/>
    <property type="evidence" value="ECO:0007669"/>
    <property type="project" value="InterPro"/>
</dbReference>
<dbReference type="GO" id="GO:0005615">
    <property type="term" value="C:extracellular space"/>
    <property type="evidence" value="ECO:0007669"/>
    <property type="project" value="UniProtKB-KW"/>
</dbReference>
<keyword evidence="7" id="KW-0964">Secreted</keyword>
<gene>
    <name evidence="9" type="primary">Il18</name>
    <name evidence="9" type="ORF">TURVEL_R06587</name>
</gene>
<dbReference type="GO" id="GO:0006954">
    <property type="term" value="P:inflammatory response"/>
    <property type="evidence" value="ECO:0007669"/>
    <property type="project" value="InterPro"/>
</dbReference>
<name>A0A7L3LDJ2_9CHAR</name>
<dbReference type="CDD" id="cd23298">
    <property type="entry name" value="beta-trefoil_IL18"/>
    <property type="match status" value="1"/>
</dbReference>
<evidence type="ECO:0000256" key="6">
    <source>
        <dbReference type="ARBA" id="ARBA00022514"/>
    </source>
</evidence>
<feature type="non-terminal residue" evidence="9">
    <location>
        <position position="1"/>
    </location>
</feature>
<dbReference type="InterPro" id="IPR015529">
    <property type="entry name" value="IL-18"/>
</dbReference>
<dbReference type="PANTHER" id="PTHR10078">
    <property type="entry name" value="INTERLEUKIN-1 FAMILY MEMBER"/>
    <property type="match status" value="1"/>
</dbReference>
<evidence type="ECO:0000256" key="3">
    <source>
        <dbReference type="ARBA" id="ARBA00010448"/>
    </source>
</evidence>
<evidence type="ECO:0000256" key="5">
    <source>
        <dbReference type="ARBA" id="ARBA00022490"/>
    </source>
</evidence>
<organism evidence="9 10">
    <name type="scientific">Turnix velox</name>
    <name type="common">Little buttonquail</name>
    <dbReference type="NCBI Taxonomy" id="2529409"/>
    <lineage>
        <taxon>Eukaryota</taxon>
        <taxon>Metazoa</taxon>
        <taxon>Chordata</taxon>
        <taxon>Craniata</taxon>
        <taxon>Vertebrata</taxon>
        <taxon>Euteleostomi</taxon>
        <taxon>Archelosauria</taxon>
        <taxon>Archosauria</taxon>
        <taxon>Dinosauria</taxon>
        <taxon>Saurischia</taxon>
        <taxon>Theropoda</taxon>
        <taxon>Coelurosauria</taxon>
        <taxon>Aves</taxon>
        <taxon>Neognathae</taxon>
        <taxon>Neoaves</taxon>
        <taxon>Charadriiformes</taxon>
        <taxon>Turnicidae</taxon>
        <taxon>Turnix</taxon>
    </lineage>
</organism>
<comment type="caution">
    <text evidence="9">The sequence shown here is derived from an EMBL/GenBank/DDBJ whole genome shotgun (WGS) entry which is preliminary data.</text>
</comment>